<organism evidence="9 10">
    <name type="scientific">Puccinia graminis f. sp. tritici</name>
    <dbReference type="NCBI Taxonomy" id="56615"/>
    <lineage>
        <taxon>Eukaryota</taxon>
        <taxon>Fungi</taxon>
        <taxon>Dikarya</taxon>
        <taxon>Basidiomycota</taxon>
        <taxon>Pucciniomycotina</taxon>
        <taxon>Pucciniomycetes</taxon>
        <taxon>Pucciniales</taxon>
        <taxon>Pucciniaceae</taxon>
        <taxon>Puccinia</taxon>
    </lineage>
</organism>
<keyword evidence="3" id="KW-0863">Zinc-finger</keyword>
<keyword evidence="7" id="KW-0732">Signal</keyword>
<evidence type="ECO:0000256" key="2">
    <source>
        <dbReference type="ARBA" id="ARBA00022723"/>
    </source>
</evidence>
<dbReference type="GO" id="GO:0005634">
    <property type="term" value="C:nucleus"/>
    <property type="evidence" value="ECO:0007669"/>
    <property type="project" value="UniProtKB-SubCell"/>
</dbReference>
<dbReference type="InterPro" id="IPR012337">
    <property type="entry name" value="RNaseH-like_sf"/>
</dbReference>
<evidence type="ECO:0000256" key="3">
    <source>
        <dbReference type="ARBA" id="ARBA00022771"/>
    </source>
</evidence>
<dbReference type="InterPro" id="IPR052035">
    <property type="entry name" value="ZnF_BED_domain_contain"/>
</dbReference>
<dbReference type="AlphaFoldDB" id="A0A5B0SH19"/>
<dbReference type="PANTHER" id="PTHR46481:SF10">
    <property type="entry name" value="ZINC FINGER BED DOMAIN-CONTAINING PROTEIN 39"/>
    <property type="match status" value="1"/>
</dbReference>
<proteinExistence type="predicted"/>
<evidence type="ECO:0000256" key="5">
    <source>
        <dbReference type="ARBA" id="ARBA00023242"/>
    </source>
</evidence>
<evidence type="ECO:0000259" key="8">
    <source>
        <dbReference type="Pfam" id="PF05699"/>
    </source>
</evidence>
<feature type="compositionally biased region" description="Polar residues" evidence="6">
    <location>
        <begin position="114"/>
        <end position="126"/>
    </location>
</feature>
<reference evidence="9 10" key="1">
    <citation type="submission" date="2019-05" db="EMBL/GenBank/DDBJ databases">
        <title>Emergence of the Ug99 lineage of the wheat stem rust pathogen through somatic hybridization.</title>
        <authorList>
            <person name="Li F."/>
            <person name="Upadhyaya N.M."/>
            <person name="Sperschneider J."/>
            <person name="Matny O."/>
            <person name="Nguyen-Phuc H."/>
            <person name="Mago R."/>
            <person name="Raley C."/>
            <person name="Miller M.E."/>
            <person name="Silverstein K.A.T."/>
            <person name="Henningsen E."/>
            <person name="Hirsch C.D."/>
            <person name="Visser B."/>
            <person name="Pretorius Z.A."/>
            <person name="Steffenson B.J."/>
            <person name="Schwessinger B."/>
            <person name="Dodds P.N."/>
            <person name="Figueroa M."/>
        </authorList>
    </citation>
    <scope>NUCLEOTIDE SEQUENCE [LARGE SCALE GENOMIC DNA]</scope>
    <source>
        <strain evidence="9 10">Ug99</strain>
    </source>
</reference>
<dbReference type="GO" id="GO:0046983">
    <property type="term" value="F:protein dimerization activity"/>
    <property type="evidence" value="ECO:0007669"/>
    <property type="project" value="InterPro"/>
</dbReference>
<comment type="caution">
    <text evidence="9">The sequence shown here is derived from an EMBL/GenBank/DDBJ whole genome shotgun (WGS) entry which is preliminary data.</text>
</comment>
<dbReference type="Proteomes" id="UP000325313">
    <property type="component" value="Unassembled WGS sequence"/>
</dbReference>
<dbReference type="PANTHER" id="PTHR46481">
    <property type="entry name" value="ZINC FINGER BED DOMAIN-CONTAINING PROTEIN 4"/>
    <property type="match status" value="1"/>
</dbReference>
<dbReference type="EMBL" id="VDEP01000008">
    <property type="protein sequence ID" value="KAA1137476.1"/>
    <property type="molecule type" value="Genomic_DNA"/>
</dbReference>
<accession>A0A5B0SH19</accession>
<dbReference type="Pfam" id="PF05699">
    <property type="entry name" value="Dimer_Tnp_hAT"/>
    <property type="match status" value="1"/>
</dbReference>
<dbReference type="GO" id="GO:0008270">
    <property type="term" value="F:zinc ion binding"/>
    <property type="evidence" value="ECO:0007669"/>
    <property type="project" value="UniProtKB-KW"/>
</dbReference>
<evidence type="ECO:0000256" key="4">
    <source>
        <dbReference type="ARBA" id="ARBA00022833"/>
    </source>
</evidence>
<dbReference type="InterPro" id="IPR008906">
    <property type="entry name" value="HATC_C_dom"/>
</dbReference>
<feature type="region of interest" description="Disordered" evidence="6">
    <location>
        <begin position="75"/>
        <end position="141"/>
    </location>
</feature>
<keyword evidence="4" id="KW-0862">Zinc</keyword>
<dbReference type="SUPFAM" id="SSF53098">
    <property type="entry name" value="Ribonuclease H-like"/>
    <property type="match status" value="1"/>
</dbReference>
<keyword evidence="5" id="KW-0539">Nucleus</keyword>
<comment type="subcellular location">
    <subcellularLocation>
        <location evidence="1">Nucleus</location>
    </subcellularLocation>
</comment>
<name>A0A5B0SH19_PUCGR</name>
<evidence type="ECO:0000313" key="9">
    <source>
        <dbReference type="EMBL" id="KAA1137476.1"/>
    </source>
</evidence>
<sequence>MHIRCFCHKLALIVNAGLAALALKTLPPSKAKDSVLGFFPVLGRLMEEDDVEDGGPSQPVPGAAVVADTAVVSGINDVDSDSDYGNADDEGSDCDTRDPKDSQQDNSDGDEASGTLSKETLSSTDPGTAARSKHSKTSRLLELTTKITRSAAQRANFDRVARELEVKVPPLIAGYGICWNIKYQSHKKAIEAREVIDQILKEDQQEDGAGDFGEAYFSPRDWKEIDNLNRELEMTADMEGNSATGTHVIPKYLELKEDLAAKISASKEAESLYPMYHAMLERVERYLDEALQCETLVMATIMHPCYRVHLFELAYGVGSSEVTEAMDLLKRHFDFAKLSRNIPEINPDADVVEISKPSSSAIPPSSIRGRLTSRMTQQPTAPEDEIEAYLKADIPFSPDDLDHKTTPLTWWKANQKTYPTLAILARRYLGASGSSCSVERLFSAASDVCSSNRGRLLPETMAHSVSSLMWLREDTPLTGDFLEAGNALKALLPSKKSMK</sequence>
<evidence type="ECO:0000256" key="7">
    <source>
        <dbReference type="SAM" id="SignalP"/>
    </source>
</evidence>
<feature type="compositionally biased region" description="Acidic residues" evidence="6">
    <location>
        <begin position="78"/>
        <end position="93"/>
    </location>
</feature>
<evidence type="ECO:0000256" key="1">
    <source>
        <dbReference type="ARBA" id="ARBA00004123"/>
    </source>
</evidence>
<protein>
    <recommendedName>
        <fullName evidence="8">HAT C-terminal dimerisation domain-containing protein</fullName>
    </recommendedName>
</protein>
<feature type="compositionally biased region" description="Basic and acidic residues" evidence="6">
    <location>
        <begin position="94"/>
        <end position="103"/>
    </location>
</feature>
<feature type="domain" description="HAT C-terminal dimerisation" evidence="8">
    <location>
        <begin position="386"/>
        <end position="462"/>
    </location>
</feature>
<evidence type="ECO:0000256" key="6">
    <source>
        <dbReference type="SAM" id="MobiDB-lite"/>
    </source>
</evidence>
<gene>
    <name evidence="9" type="ORF">PGTUg99_019125</name>
</gene>
<feature type="chain" id="PRO_5022700947" description="HAT C-terminal dimerisation domain-containing protein" evidence="7">
    <location>
        <begin position="32"/>
        <end position="499"/>
    </location>
</feature>
<keyword evidence="2" id="KW-0479">Metal-binding</keyword>
<feature type="signal peptide" evidence="7">
    <location>
        <begin position="1"/>
        <end position="31"/>
    </location>
</feature>
<evidence type="ECO:0000313" key="10">
    <source>
        <dbReference type="Proteomes" id="UP000325313"/>
    </source>
</evidence>